<reference evidence="2" key="3">
    <citation type="submission" date="2022-06" db="UniProtKB">
        <authorList>
            <consortium name="EnsemblPlants"/>
        </authorList>
    </citation>
    <scope>IDENTIFICATION</scope>
</reference>
<evidence type="ECO:0000259" key="1">
    <source>
        <dbReference type="Pfam" id="PF00107"/>
    </source>
</evidence>
<reference evidence="3" key="1">
    <citation type="journal article" date="2013" name="Nature">
        <title>Draft genome of the wheat A-genome progenitor Triticum urartu.</title>
        <authorList>
            <person name="Ling H.Q."/>
            <person name="Zhao S."/>
            <person name="Liu D."/>
            <person name="Wang J."/>
            <person name="Sun H."/>
            <person name="Zhang C."/>
            <person name="Fan H."/>
            <person name="Li D."/>
            <person name="Dong L."/>
            <person name="Tao Y."/>
            <person name="Gao C."/>
            <person name="Wu H."/>
            <person name="Li Y."/>
            <person name="Cui Y."/>
            <person name="Guo X."/>
            <person name="Zheng S."/>
            <person name="Wang B."/>
            <person name="Yu K."/>
            <person name="Liang Q."/>
            <person name="Yang W."/>
            <person name="Lou X."/>
            <person name="Chen J."/>
            <person name="Feng M."/>
            <person name="Jian J."/>
            <person name="Zhang X."/>
            <person name="Luo G."/>
            <person name="Jiang Y."/>
            <person name="Liu J."/>
            <person name="Wang Z."/>
            <person name="Sha Y."/>
            <person name="Zhang B."/>
            <person name="Wu H."/>
            <person name="Tang D."/>
            <person name="Shen Q."/>
            <person name="Xue P."/>
            <person name="Zou S."/>
            <person name="Wang X."/>
            <person name="Liu X."/>
            <person name="Wang F."/>
            <person name="Yang Y."/>
            <person name="An X."/>
            <person name="Dong Z."/>
            <person name="Zhang K."/>
            <person name="Zhang X."/>
            <person name="Luo M.C."/>
            <person name="Dvorak J."/>
            <person name="Tong Y."/>
            <person name="Wang J."/>
            <person name="Yang H."/>
            <person name="Li Z."/>
            <person name="Wang D."/>
            <person name="Zhang A."/>
            <person name="Wang J."/>
        </authorList>
    </citation>
    <scope>NUCLEOTIDE SEQUENCE</scope>
    <source>
        <strain evidence="3">cv. G1812</strain>
    </source>
</reference>
<accession>A0A8R7JWT6</accession>
<keyword evidence="3" id="KW-1185">Reference proteome</keyword>
<dbReference type="Gramene" id="TuG1812G0100000273.01.T01">
    <property type="protein sequence ID" value="TuG1812G0100000273.01.T01"/>
    <property type="gene ID" value="TuG1812G0100000273.01"/>
</dbReference>
<dbReference type="SUPFAM" id="SSF51735">
    <property type="entry name" value="NAD(P)-binding Rossmann-fold domains"/>
    <property type="match status" value="1"/>
</dbReference>
<dbReference type="Pfam" id="PF00107">
    <property type="entry name" value="ADH_zinc_N"/>
    <property type="match status" value="1"/>
</dbReference>
<dbReference type="Gene3D" id="3.90.180.10">
    <property type="entry name" value="Medium-chain alcohol dehydrogenases, catalytic domain"/>
    <property type="match status" value="1"/>
</dbReference>
<name>A0A8R7JWT6_TRIUA</name>
<reference evidence="2" key="2">
    <citation type="submission" date="2018-03" db="EMBL/GenBank/DDBJ databases">
        <title>The Triticum urartu genome reveals the dynamic nature of wheat genome evolution.</title>
        <authorList>
            <person name="Ling H."/>
            <person name="Ma B."/>
            <person name="Shi X."/>
            <person name="Liu H."/>
            <person name="Dong L."/>
            <person name="Sun H."/>
            <person name="Cao Y."/>
            <person name="Gao Q."/>
            <person name="Zheng S."/>
            <person name="Li Y."/>
            <person name="Yu Y."/>
            <person name="Du H."/>
            <person name="Qi M."/>
            <person name="Li Y."/>
            <person name="Yu H."/>
            <person name="Cui Y."/>
            <person name="Wang N."/>
            <person name="Chen C."/>
            <person name="Wu H."/>
            <person name="Zhao Y."/>
            <person name="Zhang J."/>
            <person name="Li Y."/>
            <person name="Zhou W."/>
            <person name="Zhang B."/>
            <person name="Hu W."/>
            <person name="Eijk M."/>
            <person name="Tang J."/>
            <person name="Witsenboer H."/>
            <person name="Zhao S."/>
            <person name="Li Z."/>
            <person name="Zhang A."/>
            <person name="Wang D."/>
            <person name="Liang C."/>
        </authorList>
    </citation>
    <scope>NUCLEOTIDE SEQUENCE [LARGE SCALE GENOMIC DNA]</scope>
    <source>
        <strain evidence="2">cv. G1812</strain>
    </source>
</reference>
<dbReference type="AlphaFoldDB" id="A0A8R7JWT6"/>
<sequence>GGGFAEYAVASANLTVKRLPEVSAAEGAGLPVAAATALQAALRCIGAKFDGRNSQPPLHVLITAASGGIGLYAVQLAKLANLHVTATCGARNIELVKSLGAEEVLDYNTPEGASLKSTSGKKYDGVVHCTVGIGWSTFAPLLCSFGKLIDLTPNFSAYATAILHLVTLSRKRLIPLLLRPNKAGLEFLVGLVKARKLKTVIDSRGIRSAMRPGRGRQPWLAMPP</sequence>
<dbReference type="InterPro" id="IPR013149">
    <property type="entry name" value="ADH-like_C"/>
</dbReference>
<evidence type="ECO:0000313" key="2">
    <source>
        <dbReference type="EnsemblPlants" id="TuG1812G0100000273.01.T01"/>
    </source>
</evidence>
<organism evidence="2 3">
    <name type="scientific">Triticum urartu</name>
    <name type="common">Red wild einkorn</name>
    <name type="synonym">Crithodium urartu</name>
    <dbReference type="NCBI Taxonomy" id="4572"/>
    <lineage>
        <taxon>Eukaryota</taxon>
        <taxon>Viridiplantae</taxon>
        <taxon>Streptophyta</taxon>
        <taxon>Embryophyta</taxon>
        <taxon>Tracheophyta</taxon>
        <taxon>Spermatophyta</taxon>
        <taxon>Magnoliopsida</taxon>
        <taxon>Liliopsida</taxon>
        <taxon>Poales</taxon>
        <taxon>Poaceae</taxon>
        <taxon>BOP clade</taxon>
        <taxon>Pooideae</taxon>
        <taxon>Triticodae</taxon>
        <taxon>Triticeae</taxon>
        <taxon>Triticinae</taxon>
        <taxon>Triticum</taxon>
    </lineage>
</organism>
<dbReference type="Gene3D" id="3.40.50.720">
    <property type="entry name" value="NAD(P)-binding Rossmann-like Domain"/>
    <property type="match status" value="1"/>
</dbReference>
<dbReference type="InterPro" id="IPR036291">
    <property type="entry name" value="NAD(P)-bd_dom_sf"/>
</dbReference>
<dbReference type="Proteomes" id="UP000015106">
    <property type="component" value="Chromosome 1"/>
</dbReference>
<evidence type="ECO:0000313" key="3">
    <source>
        <dbReference type="Proteomes" id="UP000015106"/>
    </source>
</evidence>
<feature type="domain" description="Alcohol dehydrogenase-like C-terminal" evidence="1">
    <location>
        <begin position="68"/>
        <end position="131"/>
    </location>
</feature>
<protein>
    <recommendedName>
        <fullName evidence="1">Alcohol dehydrogenase-like C-terminal domain-containing protein</fullName>
    </recommendedName>
</protein>
<proteinExistence type="predicted"/>
<dbReference type="PANTHER" id="PTHR44013:SF1">
    <property type="entry name" value="ZINC-TYPE ALCOHOL DEHYDROGENASE-LIKE PROTEIN C16A3.02C"/>
    <property type="match status" value="1"/>
</dbReference>
<dbReference type="InterPro" id="IPR052733">
    <property type="entry name" value="Chloroplast_QOR"/>
</dbReference>
<dbReference type="CDD" id="cd08267">
    <property type="entry name" value="MDR1"/>
    <property type="match status" value="1"/>
</dbReference>
<dbReference type="PANTHER" id="PTHR44013">
    <property type="entry name" value="ZINC-TYPE ALCOHOL DEHYDROGENASE-LIKE PROTEIN C16A3.02C"/>
    <property type="match status" value="1"/>
</dbReference>
<dbReference type="EnsemblPlants" id="TuG1812G0100000273.01.T01">
    <property type="protein sequence ID" value="TuG1812G0100000273.01.T01"/>
    <property type="gene ID" value="TuG1812G0100000273.01"/>
</dbReference>